<protein>
    <recommendedName>
        <fullName evidence="6">Phosphofructokinase</fullName>
    </recommendedName>
</protein>
<dbReference type="Gene3D" id="3.40.1190.20">
    <property type="match status" value="1"/>
</dbReference>
<dbReference type="Pfam" id="PF00294">
    <property type="entry name" value="PfkB"/>
    <property type="match status" value="1"/>
</dbReference>
<evidence type="ECO:0000259" key="7">
    <source>
        <dbReference type="Pfam" id="PF00294"/>
    </source>
</evidence>
<evidence type="ECO:0000256" key="3">
    <source>
        <dbReference type="ARBA" id="ARBA00022741"/>
    </source>
</evidence>
<name>A0A845M7M4_9RHOB</name>
<dbReference type="InterPro" id="IPR029056">
    <property type="entry name" value="Ribokinase-like"/>
</dbReference>
<dbReference type="InterPro" id="IPR017583">
    <property type="entry name" value="Tagatose/fructose_Pkinase"/>
</dbReference>
<dbReference type="Proteomes" id="UP000467322">
    <property type="component" value="Unassembled WGS sequence"/>
</dbReference>
<keyword evidence="3" id="KW-0547">Nucleotide-binding</keyword>
<dbReference type="AlphaFoldDB" id="A0A845M7M4"/>
<dbReference type="EMBL" id="WTUX01000019">
    <property type="protein sequence ID" value="MZR14648.1"/>
    <property type="molecule type" value="Genomic_DNA"/>
</dbReference>
<dbReference type="PANTHER" id="PTHR46566">
    <property type="entry name" value="1-PHOSPHOFRUCTOKINASE-RELATED"/>
    <property type="match status" value="1"/>
</dbReference>
<evidence type="ECO:0000256" key="6">
    <source>
        <dbReference type="PIRNR" id="PIRNR000535"/>
    </source>
</evidence>
<feature type="domain" description="Carbohydrate kinase PfkB" evidence="7">
    <location>
        <begin position="14"/>
        <end position="299"/>
    </location>
</feature>
<evidence type="ECO:0000256" key="1">
    <source>
        <dbReference type="ARBA" id="ARBA00010688"/>
    </source>
</evidence>
<dbReference type="PANTHER" id="PTHR46566:SF2">
    <property type="entry name" value="ATP-DEPENDENT 6-PHOSPHOFRUCTOKINASE ISOZYME 2"/>
    <property type="match status" value="1"/>
</dbReference>
<dbReference type="GO" id="GO:0005829">
    <property type="term" value="C:cytosol"/>
    <property type="evidence" value="ECO:0007669"/>
    <property type="project" value="TreeGrafter"/>
</dbReference>
<sequence length="315" mass="32406">MTGILTVTLNPALDISTSVDAVRPEDKLRCAPPALDTGGGGVNVARTIGELGGRASAFVALAGHIGRHYADLMAEEPLDPVIFDVPGETRQSLAVTDTKAQEQYRFVMPGPAWTDALADAAIEAVVAASTPGGYVVLSGSQPPGVRNSFPTDLAARIDAAGARLILDTSGPPLRSLLVAGAARHHVLRLDGAETAELAGRRITSRREVAQFAQSLVEDGIADVVVLALGPEGSVLATREGRWHARTEDVPVRSKVGAGDSFVGAFSLALLRGATMPEALVRGCAAASAAVMSEATALCSRADVDALAESATLTTL</sequence>
<gene>
    <name evidence="8" type="ORF">GQE99_16635</name>
</gene>
<keyword evidence="9" id="KW-1185">Reference proteome</keyword>
<dbReference type="GO" id="GO:0005524">
    <property type="term" value="F:ATP binding"/>
    <property type="evidence" value="ECO:0007669"/>
    <property type="project" value="UniProtKB-KW"/>
</dbReference>
<dbReference type="RefSeq" id="WP_161352754.1">
    <property type="nucleotide sequence ID" value="NZ_WTUX01000019.1"/>
</dbReference>
<keyword evidence="5" id="KW-0067">ATP-binding</keyword>
<evidence type="ECO:0000256" key="4">
    <source>
        <dbReference type="ARBA" id="ARBA00022777"/>
    </source>
</evidence>
<dbReference type="GO" id="GO:0003872">
    <property type="term" value="F:6-phosphofructokinase activity"/>
    <property type="evidence" value="ECO:0007669"/>
    <property type="project" value="TreeGrafter"/>
</dbReference>
<accession>A0A845M7M4</accession>
<comment type="similarity">
    <text evidence="1 6">Belongs to the carbohydrate kinase PfkB family.</text>
</comment>
<comment type="caution">
    <text evidence="8">The sequence shown here is derived from an EMBL/GenBank/DDBJ whole genome shotgun (WGS) entry which is preliminary data.</text>
</comment>
<dbReference type="NCBIfam" id="TIGR03168">
    <property type="entry name" value="1-PFK"/>
    <property type="match status" value="1"/>
</dbReference>
<keyword evidence="4 8" id="KW-0418">Kinase</keyword>
<evidence type="ECO:0000313" key="9">
    <source>
        <dbReference type="Proteomes" id="UP000467322"/>
    </source>
</evidence>
<dbReference type="PIRSF" id="PIRSF000535">
    <property type="entry name" value="1PFK/6PFK/LacC"/>
    <property type="match status" value="1"/>
</dbReference>
<reference evidence="8 9" key="1">
    <citation type="submission" date="2019-12" db="EMBL/GenBank/DDBJ databases">
        <title>Maritimibacter sp. nov. sp. isolated from sea sand.</title>
        <authorList>
            <person name="Kim J."/>
            <person name="Jeong S.E."/>
            <person name="Jung H.S."/>
            <person name="Jeon C.O."/>
        </authorList>
    </citation>
    <scope>NUCLEOTIDE SEQUENCE [LARGE SCALE GENOMIC DNA]</scope>
    <source>
        <strain evidence="8 9">DP07</strain>
    </source>
</reference>
<dbReference type="SUPFAM" id="SSF53613">
    <property type="entry name" value="Ribokinase-like"/>
    <property type="match status" value="1"/>
</dbReference>
<evidence type="ECO:0000256" key="5">
    <source>
        <dbReference type="ARBA" id="ARBA00022840"/>
    </source>
</evidence>
<organism evidence="8 9">
    <name type="scientific">Maritimibacter harenae</name>
    <dbReference type="NCBI Taxonomy" id="2606218"/>
    <lineage>
        <taxon>Bacteria</taxon>
        <taxon>Pseudomonadati</taxon>
        <taxon>Pseudomonadota</taxon>
        <taxon>Alphaproteobacteria</taxon>
        <taxon>Rhodobacterales</taxon>
        <taxon>Roseobacteraceae</taxon>
        <taxon>Maritimibacter</taxon>
    </lineage>
</organism>
<proteinExistence type="inferred from homology"/>
<dbReference type="CDD" id="cd01164">
    <property type="entry name" value="FruK_PfkB_like"/>
    <property type="match status" value="1"/>
</dbReference>
<dbReference type="InterPro" id="IPR011611">
    <property type="entry name" value="PfkB_dom"/>
</dbReference>
<evidence type="ECO:0000313" key="8">
    <source>
        <dbReference type="EMBL" id="MZR14648.1"/>
    </source>
</evidence>
<evidence type="ECO:0000256" key="2">
    <source>
        <dbReference type="ARBA" id="ARBA00022679"/>
    </source>
</evidence>
<keyword evidence="2 6" id="KW-0808">Transferase</keyword>